<dbReference type="OMA" id="MEMKWKR"/>
<feature type="chain" id="PRO_5044665621" evidence="3">
    <location>
        <begin position="23"/>
        <end position="188"/>
    </location>
</feature>
<sequence length="188" mass="21264">MFSIKVVVLFVSFAHVIEVALSDDSRKDRHLEDLLKRFIEARNSKRFGGADLFGNMSGIEVDAEVQKLYDDIKHDHAYPWAIFKINPQKTRVIVDAKGARGYSDFLDALMASGEPRYAIFDTPKEWGGEKLAFISWCLDDANIGLKMIYASSKDTLKKKFEGLSIEMQITNKNQSIKEELIKGIAKNA</sequence>
<dbReference type="RefSeq" id="XP_022096963.1">
    <property type="nucleotide sequence ID" value="XM_022241271.1"/>
</dbReference>
<evidence type="ECO:0000256" key="3">
    <source>
        <dbReference type="SAM" id="SignalP"/>
    </source>
</evidence>
<dbReference type="AlphaFoldDB" id="A0A8B7YWA2"/>
<dbReference type="Gene3D" id="3.40.20.10">
    <property type="entry name" value="Severin"/>
    <property type="match status" value="1"/>
</dbReference>
<reference evidence="6 7" key="1">
    <citation type="submission" date="2025-04" db="UniProtKB">
        <authorList>
            <consortium name="RefSeq"/>
        </authorList>
    </citation>
    <scope>IDENTIFICATION</scope>
</reference>
<name>A0A8B7YWA2_ACAPL</name>
<evidence type="ECO:0000313" key="7">
    <source>
        <dbReference type="RefSeq" id="XP_022096963.1"/>
    </source>
</evidence>
<evidence type="ECO:0000313" key="6">
    <source>
        <dbReference type="RefSeq" id="XP_022096962.1"/>
    </source>
</evidence>
<evidence type="ECO:0000256" key="2">
    <source>
        <dbReference type="ARBA" id="ARBA00023203"/>
    </source>
</evidence>
<dbReference type="InterPro" id="IPR017904">
    <property type="entry name" value="ADF/Cofilin"/>
</dbReference>
<dbReference type="InterPro" id="IPR029006">
    <property type="entry name" value="ADF-H/Gelsolin-like_dom_sf"/>
</dbReference>
<protein>
    <submittedName>
        <fullName evidence="6 7">Actin-depolymerizing factor 7-like</fullName>
    </submittedName>
</protein>
<gene>
    <name evidence="6 7 8" type="primary">LOC110982678</name>
</gene>
<dbReference type="PRINTS" id="PR00006">
    <property type="entry name" value="COFILIN"/>
</dbReference>
<dbReference type="GeneID" id="110982678"/>
<dbReference type="KEGG" id="aplc:110982678"/>
<keyword evidence="2" id="KW-0009">Actin-binding</keyword>
<evidence type="ECO:0000313" key="8">
    <source>
        <dbReference type="RefSeq" id="XP_022096964.1"/>
    </source>
</evidence>
<dbReference type="Proteomes" id="UP000694845">
    <property type="component" value="Unplaced"/>
</dbReference>
<dbReference type="GO" id="GO:0015629">
    <property type="term" value="C:actin cytoskeleton"/>
    <property type="evidence" value="ECO:0007669"/>
    <property type="project" value="InterPro"/>
</dbReference>
<dbReference type="Pfam" id="PF00241">
    <property type="entry name" value="Cofilin_ADF"/>
    <property type="match status" value="1"/>
</dbReference>
<comment type="similarity">
    <text evidence="1">Belongs to the actin-binding proteins ADF family.</text>
</comment>
<organism evidence="5 6">
    <name type="scientific">Acanthaster planci</name>
    <name type="common">Crown-of-thorns starfish</name>
    <dbReference type="NCBI Taxonomy" id="133434"/>
    <lineage>
        <taxon>Eukaryota</taxon>
        <taxon>Metazoa</taxon>
        <taxon>Echinodermata</taxon>
        <taxon>Eleutherozoa</taxon>
        <taxon>Asterozoa</taxon>
        <taxon>Asteroidea</taxon>
        <taxon>Valvatacea</taxon>
        <taxon>Valvatida</taxon>
        <taxon>Acanthasteridae</taxon>
        <taxon>Acanthaster</taxon>
    </lineage>
</organism>
<dbReference type="GO" id="GO:0003779">
    <property type="term" value="F:actin binding"/>
    <property type="evidence" value="ECO:0007669"/>
    <property type="project" value="UniProtKB-KW"/>
</dbReference>
<feature type="signal peptide" evidence="3">
    <location>
        <begin position="1"/>
        <end position="22"/>
    </location>
</feature>
<evidence type="ECO:0000259" key="4">
    <source>
        <dbReference type="PROSITE" id="PS51263"/>
    </source>
</evidence>
<dbReference type="RefSeq" id="XP_022096964.1">
    <property type="nucleotide sequence ID" value="XM_022241272.1"/>
</dbReference>
<dbReference type="OrthoDB" id="10249245at2759"/>
<dbReference type="SUPFAM" id="SSF55753">
    <property type="entry name" value="Actin depolymerizing proteins"/>
    <property type="match status" value="1"/>
</dbReference>
<feature type="domain" description="ADF-H" evidence="4">
    <location>
        <begin position="58"/>
        <end position="185"/>
    </location>
</feature>
<dbReference type="PROSITE" id="PS51263">
    <property type="entry name" value="ADF_H"/>
    <property type="match status" value="1"/>
</dbReference>
<keyword evidence="3" id="KW-0732">Signal</keyword>
<accession>A0A8B7YWA2</accession>
<evidence type="ECO:0000256" key="1">
    <source>
        <dbReference type="ARBA" id="ARBA00006844"/>
    </source>
</evidence>
<dbReference type="SMART" id="SM00102">
    <property type="entry name" value="ADF"/>
    <property type="match status" value="1"/>
</dbReference>
<proteinExistence type="inferred from homology"/>
<dbReference type="GO" id="GO:0030042">
    <property type="term" value="P:actin filament depolymerization"/>
    <property type="evidence" value="ECO:0007669"/>
    <property type="project" value="InterPro"/>
</dbReference>
<keyword evidence="5" id="KW-1185">Reference proteome</keyword>
<dbReference type="InterPro" id="IPR002108">
    <property type="entry name" value="ADF-H"/>
</dbReference>
<dbReference type="CDD" id="cd11286">
    <property type="entry name" value="ADF_cofilin_like"/>
    <property type="match status" value="1"/>
</dbReference>
<evidence type="ECO:0000313" key="5">
    <source>
        <dbReference type="Proteomes" id="UP000694845"/>
    </source>
</evidence>
<dbReference type="PANTHER" id="PTHR11913">
    <property type="entry name" value="COFILIN-RELATED"/>
    <property type="match status" value="1"/>
</dbReference>
<dbReference type="RefSeq" id="XP_022096962.1">
    <property type="nucleotide sequence ID" value="XM_022241270.1"/>
</dbReference>